<dbReference type="GO" id="GO:0005886">
    <property type="term" value="C:plasma membrane"/>
    <property type="evidence" value="ECO:0007669"/>
    <property type="project" value="UniProtKB-SubCell"/>
</dbReference>
<keyword evidence="3" id="KW-0813">Transport</keyword>
<name>A0A7C3A9G5_9BACT</name>
<feature type="transmembrane region" description="Helical" evidence="8">
    <location>
        <begin position="136"/>
        <end position="157"/>
    </location>
</feature>
<evidence type="ECO:0000313" key="10">
    <source>
        <dbReference type="EMBL" id="HEX71018.1"/>
    </source>
</evidence>
<dbReference type="NCBIfam" id="TIGR00711">
    <property type="entry name" value="efflux_EmrB"/>
    <property type="match status" value="1"/>
</dbReference>
<evidence type="ECO:0000256" key="1">
    <source>
        <dbReference type="ARBA" id="ARBA00004651"/>
    </source>
</evidence>
<dbReference type="GO" id="GO:0022857">
    <property type="term" value="F:transmembrane transporter activity"/>
    <property type="evidence" value="ECO:0007669"/>
    <property type="project" value="InterPro"/>
</dbReference>
<dbReference type="PROSITE" id="PS00216">
    <property type="entry name" value="SUGAR_TRANSPORT_1"/>
    <property type="match status" value="1"/>
</dbReference>
<sequence>MPLPRWSNGQGRVQIAMAGELERATASGTNPPRASYRPGVRSILIFLVVSLALLMSSIGITSVTVAFPAMTDRLNASVVWVGWVLTGYQLAQTVMMPLAGKLSDELGRKRLFLACVGLFTASSFLCGIAPNVYLLILFRILQAVGGGAFMPSASGIISDVFDDRWRPTAIGMFASVFPIGALVGSVLGGWMVEHLGWRSVFFINVPIGIVLLLGGLGLIPASTRPLRPRPIDLVGATLFALGMLGIMFGLTVLGNLGAFTWQVALWLLLGTLALVAFIYQEHRVADPMIDPRLLRGPAFAAVNLYNFLHGALVFGFFSFVPLYAIDAYGLRETTVGFILTPRALAMALSSALSSFFLIRLGYRLPMVAGVLLVSASLFLTAQNWHHVTVLGHPVNDAVLLAVLVAIAGVGVGVSAPASSNAALELMPEAVARIVGLRGMFRSIGGVLGTAVIVLLLTYFPSPGEGLAAIFRIGALLLLLMIPLTFLIPDTARLRRQGCRQPVSPARGSAAD</sequence>
<protein>
    <submittedName>
        <fullName evidence="10">DHA2 family efflux MFS transporter permease subunit</fullName>
    </submittedName>
</protein>
<dbReference type="Gene3D" id="1.20.1250.20">
    <property type="entry name" value="MFS general substrate transporter like domains"/>
    <property type="match status" value="1"/>
</dbReference>
<feature type="transmembrane region" description="Helical" evidence="8">
    <location>
        <begin position="300"/>
        <end position="325"/>
    </location>
</feature>
<evidence type="ECO:0000256" key="4">
    <source>
        <dbReference type="ARBA" id="ARBA00022475"/>
    </source>
</evidence>
<reference evidence="10" key="1">
    <citation type="journal article" date="2020" name="mSystems">
        <title>Genome- and Community-Level Interaction Insights into Carbon Utilization and Element Cycling Functions of Hydrothermarchaeota in Hydrothermal Sediment.</title>
        <authorList>
            <person name="Zhou Z."/>
            <person name="Liu Y."/>
            <person name="Xu W."/>
            <person name="Pan J."/>
            <person name="Luo Z.H."/>
            <person name="Li M."/>
        </authorList>
    </citation>
    <scope>NUCLEOTIDE SEQUENCE [LARGE SCALE GENOMIC DNA]</scope>
    <source>
        <strain evidence="10">SpSt-192</strain>
    </source>
</reference>
<feature type="transmembrane region" description="Helical" evidence="8">
    <location>
        <begin position="231"/>
        <end position="253"/>
    </location>
</feature>
<dbReference type="InterPro" id="IPR005829">
    <property type="entry name" value="Sugar_transporter_CS"/>
</dbReference>
<feature type="transmembrane region" description="Helical" evidence="8">
    <location>
        <begin position="465"/>
        <end position="487"/>
    </location>
</feature>
<organism evidence="10">
    <name type="scientific">Thermorudis sp</name>
    <dbReference type="NCBI Taxonomy" id="1969470"/>
    <lineage>
        <taxon>Bacteria</taxon>
        <taxon>Pseudomonadati</taxon>
        <taxon>Thermomicrobiota</taxon>
        <taxon>Thermomicrobia</taxon>
        <taxon>Thermomicrobia incertae sedis</taxon>
        <taxon>Thermorudis</taxon>
    </lineage>
</organism>
<dbReference type="InterPro" id="IPR020846">
    <property type="entry name" value="MFS_dom"/>
</dbReference>
<keyword evidence="7 8" id="KW-0472">Membrane</keyword>
<evidence type="ECO:0000256" key="3">
    <source>
        <dbReference type="ARBA" id="ARBA00022448"/>
    </source>
</evidence>
<feature type="transmembrane region" description="Helical" evidence="8">
    <location>
        <begin position="397"/>
        <end position="417"/>
    </location>
</feature>
<evidence type="ECO:0000259" key="9">
    <source>
        <dbReference type="PROSITE" id="PS50850"/>
    </source>
</evidence>
<keyword evidence="6 8" id="KW-1133">Transmembrane helix</keyword>
<feature type="transmembrane region" description="Helical" evidence="8">
    <location>
        <begin position="259"/>
        <end position="279"/>
    </location>
</feature>
<dbReference type="AlphaFoldDB" id="A0A7C3A9G5"/>
<dbReference type="InterPro" id="IPR036259">
    <property type="entry name" value="MFS_trans_sf"/>
</dbReference>
<comment type="similarity">
    <text evidence="2">Belongs to the major facilitator superfamily. EmrB family.</text>
</comment>
<feature type="transmembrane region" description="Helical" evidence="8">
    <location>
        <begin position="43"/>
        <end position="67"/>
    </location>
</feature>
<keyword evidence="5 8" id="KW-0812">Transmembrane</keyword>
<accession>A0A7C3A9G5</accession>
<feature type="transmembrane region" description="Helical" evidence="8">
    <location>
        <begin position="79"/>
        <end position="99"/>
    </location>
</feature>
<comment type="caution">
    <text evidence="10">The sequence shown here is derived from an EMBL/GenBank/DDBJ whole genome shotgun (WGS) entry which is preliminary data.</text>
</comment>
<dbReference type="InterPro" id="IPR011701">
    <property type="entry name" value="MFS"/>
</dbReference>
<dbReference type="CDD" id="cd17321">
    <property type="entry name" value="MFS_MMR_MDR_like"/>
    <property type="match status" value="1"/>
</dbReference>
<gene>
    <name evidence="10" type="ORF">ENP13_07220</name>
</gene>
<feature type="transmembrane region" description="Helical" evidence="8">
    <location>
        <begin position="169"/>
        <end position="191"/>
    </location>
</feature>
<dbReference type="Gene3D" id="1.20.1720.10">
    <property type="entry name" value="Multidrug resistance protein D"/>
    <property type="match status" value="1"/>
</dbReference>
<feature type="transmembrane region" description="Helical" evidence="8">
    <location>
        <begin position="197"/>
        <end position="219"/>
    </location>
</feature>
<proteinExistence type="inferred from homology"/>
<feature type="transmembrane region" description="Helical" evidence="8">
    <location>
        <begin position="438"/>
        <end position="459"/>
    </location>
</feature>
<feature type="domain" description="Major facilitator superfamily (MFS) profile" evidence="9">
    <location>
        <begin position="45"/>
        <end position="491"/>
    </location>
</feature>
<evidence type="ECO:0000256" key="6">
    <source>
        <dbReference type="ARBA" id="ARBA00022989"/>
    </source>
</evidence>
<keyword evidence="4" id="KW-1003">Cell membrane</keyword>
<dbReference type="PROSITE" id="PS50850">
    <property type="entry name" value="MFS"/>
    <property type="match status" value="1"/>
</dbReference>
<feature type="transmembrane region" description="Helical" evidence="8">
    <location>
        <begin position="337"/>
        <end position="357"/>
    </location>
</feature>
<evidence type="ECO:0000256" key="8">
    <source>
        <dbReference type="SAM" id="Phobius"/>
    </source>
</evidence>
<feature type="transmembrane region" description="Helical" evidence="8">
    <location>
        <begin position="364"/>
        <end position="385"/>
    </location>
</feature>
<evidence type="ECO:0000256" key="7">
    <source>
        <dbReference type="ARBA" id="ARBA00023136"/>
    </source>
</evidence>
<comment type="subcellular location">
    <subcellularLocation>
        <location evidence="1">Cell membrane</location>
        <topology evidence="1">Multi-pass membrane protein</topology>
    </subcellularLocation>
</comment>
<feature type="transmembrane region" description="Helical" evidence="8">
    <location>
        <begin position="111"/>
        <end position="130"/>
    </location>
</feature>
<dbReference type="EMBL" id="DSID01000545">
    <property type="protein sequence ID" value="HEX71018.1"/>
    <property type="molecule type" value="Genomic_DNA"/>
</dbReference>
<evidence type="ECO:0000256" key="5">
    <source>
        <dbReference type="ARBA" id="ARBA00022692"/>
    </source>
</evidence>
<dbReference type="InterPro" id="IPR004638">
    <property type="entry name" value="EmrB-like"/>
</dbReference>
<dbReference type="SUPFAM" id="SSF103473">
    <property type="entry name" value="MFS general substrate transporter"/>
    <property type="match status" value="2"/>
</dbReference>
<evidence type="ECO:0000256" key="2">
    <source>
        <dbReference type="ARBA" id="ARBA00008537"/>
    </source>
</evidence>
<dbReference type="PANTHER" id="PTHR42718">
    <property type="entry name" value="MAJOR FACILITATOR SUPERFAMILY MULTIDRUG TRANSPORTER MFSC"/>
    <property type="match status" value="1"/>
</dbReference>
<dbReference type="PANTHER" id="PTHR42718:SF9">
    <property type="entry name" value="MAJOR FACILITATOR SUPERFAMILY MULTIDRUG TRANSPORTER MFSC"/>
    <property type="match status" value="1"/>
</dbReference>
<dbReference type="Pfam" id="PF07690">
    <property type="entry name" value="MFS_1"/>
    <property type="match status" value="2"/>
</dbReference>